<gene>
    <name evidence="4" type="ORF">METZ01_LOCUS308456</name>
</gene>
<feature type="non-terminal residue" evidence="4">
    <location>
        <position position="353"/>
    </location>
</feature>
<dbReference type="PROSITE" id="PS50234">
    <property type="entry name" value="VWFA"/>
    <property type="match status" value="1"/>
</dbReference>
<feature type="domain" description="VWFA" evidence="3">
    <location>
        <begin position="41"/>
        <end position="222"/>
    </location>
</feature>
<reference evidence="4" key="1">
    <citation type="submission" date="2018-05" db="EMBL/GenBank/DDBJ databases">
        <authorList>
            <person name="Lanie J.A."/>
            <person name="Ng W.-L."/>
            <person name="Kazmierczak K.M."/>
            <person name="Andrzejewski T.M."/>
            <person name="Davidsen T.M."/>
            <person name="Wayne K.J."/>
            <person name="Tettelin H."/>
            <person name="Glass J.I."/>
            <person name="Rusch D."/>
            <person name="Podicherti R."/>
            <person name="Tsui H.-C.T."/>
            <person name="Winkler M.E."/>
        </authorList>
    </citation>
    <scope>NUCLEOTIDE SEQUENCE</scope>
</reference>
<proteinExistence type="predicted"/>
<feature type="compositionally biased region" description="Basic and acidic residues" evidence="1">
    <location>
        <begin position="327"/>
        <end position="338"/>
    </location>
</feature>
<keyword evidence="2" id="KW-0812">Transmembrane</keyword>
<feature type="transmembrane region" description="Helical" evidence="2">
    <location>
        <begin position="278"/>
        <end position="298"/>
    </location>
</feature>
<dbReference type="SUPFAM" id="SSF53300">
    <property type="entry name" value="vWA-like"/>
    <property type="match status" value="1"/>
</dbReference>
<dbReference type="Pfam" id="PF00092">
    <property type="entry name" value="VWA"/>
    <property type="match status" value="1"/>
</dbReference>
<dbReference type="AlphaFoldDB" id="A0A382N733"/>
<dbReference type="Gene3D" id="3.40.50.410">
    <property type="entry name" value="von Willebrand factor, type A domain"/>
    <property type="match status" value="1"/>
</dbReference>
<evidence type="ECO:0000256" key="2">
    <source>
        <dbReference type="SAM" id="Phobius"/>
    </source>
</evidence>
<organism evidence="4">
    <name type="scientific">marine metagenome</name>
    <dbReference type="NCBI Taxonomy" id="408172"/>
    <lineage>
        <taxon>unclassified sequences</taxon>
        <taxon>metagenomes</taxon>
        <taxon>ecological metagenomes</taxon>
    </lineage>
</organism>
<protein>
    <recommendedName>
        <fullName evidence="3">VWFA domain-containing protein</fullName>
    </recommendedName>
</protein>
<dbReference type="InterPro" id="IPR036465">
    <property type="entry name" value="vWFA_dom_sf"/>
</dbReference>
<keyword evidence="2" id="KW-1133">Transmembrane helix</keyword>
<dbReference type="SMART" id="SM00327">
    <property type="entry name" value="VWA"/>
    <property type="match status" value="1"/>
</dbReference>
<feature type="region of interest" description="Disordered" evidence="1">
    <location>
        <begin position="307"/>
        <end position="353"/>
    </location>
</feature>
<evidence type="ECO:0000313" key="4">
    <source>
        <dbReference type="EMBL" id="SVC55602.1"/>
    </source>
</evidence>
<evidence type="ECO:0000259" key="3">
    <source>
        <dbReference type="PROSITE" id="PS50234"/>
    </source>
</evidence>
<evidence type="ECO:0000256" key="1">
    <source>
        <dbReference type="SAM" id="MobiDB-lite"/>
    </source>
</evidence>
<dbReference type="EMBL" id="UINC01097684">
    <property type="protein sequence ID" value="SVC55602.1"/>
    <property type="molecule type" value="Genomic_DNA"/>
</dbReference>
<sequence length="353" mass="39848">MPENRPVPDNLSDIPLTFTLAGEELELKSLEQFKDTGNRLALMFVVDISRSMDADTFRLHREALLEWVKGLKDNDTVALLTVGDEAKLLQDFTRDHEVLGRSLENLSPTDNNTHLHRGLKQAMERIRASDQDLPTRRVIVVLSDGENDAIGDVTLEEVRQTIKNHRVPIFTIGFYRTPLSVARKKSLKKLGEFSRSSGGDFVRVDGPVKESYARLQEALDHTWVAELSCSECPGAGGAHYLKTKFSSTDQVLEDQILLKTRKVDTFLERLNSILRQPLALITGGVTLVLLLIFLLFVFRRKEPELQTDAEELEPSNKIETEAEAEKDEVSKADEEQKNQQRTKVLKQEESTGP</sequence>
<keyword evidence="2" id="KW-0472">Membrane</keyword>
<name>A0A382N733_9ZZZZ</name>
<accession>A0A382N733</accession>
<dbReference type="InterPro" id="IPR002035">
    <property type="entry name" value="VWF_A"/>
</dbReference>